<feature type="chain" id="PRO_5040402555" description="Secreted protein" evidence="2">
    <location>
        <begin position="17"/>
        <end position="129"/>
    </location>
</feature>
<proteinExistence type="predicted"/>
<evidence type="ECO:0008006" key="5">
    <source>
        <dbReference type="Google" id="ProtNLM"/>
    </source>
</evidence>
<keyword evidence="4" id="KW-1185">Reference proteome</keyword>
<feature type="region of interest" description="Disordered" evidence="1">
    <location>
        <begin position="55"/>
        <end position="74"/>
    </location>
</feature>
<reference evidence="3" key="1">
    <citation type="submission" date="2020-03" db="EMBL/GenBank/DDBJ databases">
        <authorList>
            <person name="Weist P."/>
        </authorList>
    </citation>
    <scope>NUCLEOTIDE SEQUENCE</scope>
</reference>
<name>A0A9N7YB22_PLEPL</name>
<evidence type="ECO:0000313" key="4">
    <source>
        <dbReference type="Proteomes" id="UP001153269"/>
    </source>
</evidence>
<feature type="signal peptide" evidence="2">
    <location>
        <begin position="1"/>
        <end position="16"/>
    </location>
</feature>
<dbReference type="EMBL" id="CADEAL010000374">
    <property type="protein sequence ID" value="CAB1419221.1"/>
    <property type="molecule type" value="Genomic_DNA"/>
</dbReference>
<dbReference type="Proteomes" id="UP001153269">
    <property type="component" value="Unassembled WGS sequence"/>
</dbReference>
<accession>A0A9N7YB22</accession>
<evidence type="ECO:0000256" key="1">
    <source>
        <dbReference type="SAM" id="MobiDB-lite"/>
    </source>
</evidence>
<sequence length="129" mass="13519">MGAFRLLLRSLHYMLGLSIQLSVATRQAGHGEVENHISGNATLPTSTGVRLADVPTPPSVFEKNPARSRGKGDGVEVMASRSEHLGALEAMTLLLSISLSGSCECAPSSSHAANSSRTLYDTRGSVCIP</sequence>
<organism evidence="3 4">
    <name type="scientific">Pleuronectes platessa</name>
    <name type="common">European plaice</name>
    <dbReference type="NCBI Taxonomy" id="8262"/>
    <lineage>
        <taxon>Eukaryota</taxon>
        <taxon>Metazoa</taxon>
        <taxon>Chordata</taxon>
        <taxon>Craniata</taxon>
        <taxon>Vertebrata</taxon>
        <taxon>Euteleostomi</taxon>
        <taxon>Actinopterygii</taxon>
        <taxon>Neopterygii</taxon>
        <taxon>Teleostei</taxon>
        <taxon>Neoteleostei</taxon>
        <taxon>Acanthomorphata</taxon>
        <taxon>Carangaria</taxon>
        <taxon>Pleuronectiformes</taxon>
        <taxon>Pleuronectoidei</taxon>
        <taxon>Pleuronectidae</taxon>
        <taxon>Pleuronectes</taxon>
    </lineage>
</organism>
<evidence type="ECO:0000313" key="3">
    <source>
        <dbReference type="EMBL" id="CAB1419221.1"/>
    </source>
</evidence>
<gene>
    <name evidence="3" type="ORF">PLEPLA_LOCUS7049</name>
</gene>
<keyword evidence="2" id="KW-0732">Signal</keyword>
<evidence type="ECO:0000256" key="2">
    <source>
        <dbReference type="SAM" id="SignalP"/>
    </source>
</evidence>
<protein>
    <recommendedName>
        <fullName evidence="5">Secreted protein</fullName>
    </recommendedName>
</protein>
<dbReference type="AlphaFoldDB" id="A0A9N7YB22"/>
<comment type="caution">
    <text evidence="3">The sequence shown here is derived from an EMBL/GenBank/DDBJ whole genome shotgun (WGS) entry which is preliminary data.</text>
</comment>